<dbReference type="EMBL" id="GBBI01002069">
    <property type="protein sequence ID" value="JAC16643.1"/>
    <property type="molecule type" value="mRNA"/>
</dbReference>
<protein>
    <submittedName>
        <fullName evidence="1">Putative secreted protein</fullName>
    </submittedName>
</protein>
<reference evidence="1" key="1">
    <citation type="journal article" date="2014" name="PLoS Negl. Trop. Dis.">
        <title>An updated insight into the Sialotranscriptome of Triatoma infestans: developmental stage and geographic variations.</title>
        <authorList>
            <person name="Schwarz A."/>
            <person name="Medrano-Mercado N."/>
            <person name="Schaub G.A."/>
            <person name="Struchiner C.J."/>
            <person name="Bargues M.D."/>
            <person name="Levy M.Z."/>
            <person name="Ribeiro J.M."/>
        </authorList>
    </citation>
    <scope>NUCLEOTIDE SEQUENCE</scope>
    <source>
        <strain evidence="1">Chile</strain>
        <tissue evidence="1">Salivary glands</tissue>
    </source>
</reference>
<feature type="non-terminal residue" evidence="1">
    <location>
        <position position="67"/>
    </location>
</feature>
<proteinExistence type="evidence at transcript level"/>
<accession>A0A023F613</accession>
<sequence length="67" mass="7261">MYLLLLAVTVPDGVTTFPRSLVSLMSISTSVNLAPEPVLDKLVSLALEPVLERLMFNDLSISSNKLS</sequence>
<name>A0A023F613_TRIIF</name>
<dbReference type="AlphaFoldDB" id="A0A023F613"/>
<organism evidence="1">
    <name type="scientific">Triatoma infestans</name>
    <name type="common">Assassin bug</name>
    <dbReference type="NCBI Taxonomy" id="30076"/>
    <lineage>
        <taxon>Eukaryota</taxon>
        <taxon>Metazoa</taxon>
        <taxon>Ecdysozoa</taxon>
        <taxon>Arthropoda</taxon>
        <taxon>Hexapoda</taxon>
        <taxon>Insecta</taxon>
        <taxon>Pterygota</taxon>
        <taxon>Neoptera</taxon>
        <taxon>Paraneoptera</taxon>
        <taxon>Hemiptera</taxon>
        <taxon>Heteroptera</taxon>
        <taxon>Panheteroptera</taxon>
        <taxon>Cimicomorpha</taxon>
        <taxon>Reduviidae</taxon>
        <taxon>Triatominae</taxon>
        <taxon>Triatoma</taxon>
    </lineage>
</organism>
<evidence type="ECO:0000313" key="1">
    <source>
        <dbReference type="EMBL" id="JAC16643.1"/>
    </source>
</evidence>